<evidence type="ECO:0000256" key="23">
    <source>
        <dbReference type="ARBA" id="ARBA00047501"/>
    </source>
</evidence>
<dbReference type="GO" id="GO:0046872">
    <property type="term" value="F:metal ion binding"/>
    <property type="evidence" value="ECO:0007669"/>
    <property type="project" value="UniProtKB-KW"/>
</dbReference>
<evidence type="ECO:0000313" key="29">
    <source>
        <dbReference type="Proteomes" id="UP001488838"/>
    </source>
</evidence>
<dbReference type="InterPro" id="IPR050241">
    <property type="entry name" value="NAD-cap_RNA_hydrolase_NudC"/>
</dbReference>
<comment type="function">
    <text evidence="21">mRNA decapping enzyme that specifically removes the nicotinamide adenine dinucleotide (NAD) cap from a subset of mRNAs by hydrolyzing the diphosphate linkage to produce nicotinamide mononucleotide (NMN) and 5' monophosphate mRNA. The NAD-cap is present at the 5'-end of some RNAs; in contrast to the canonical N7 methylguanosine (m7G) cap, the NAD cap promotes mRNA decay. Preferentially acts on NAD-capped transcripts in response to nutrient stress. Also acts on free nicotinamide adenine dinucleotide molecules: hydrolyzes NAD(H) into NMN(H) and AMP, and NADPH into NMNH and 2',5'-ADP. May act to regulate the concentration of peroxisomal nicotinamide nucleotide cofactors required for oxidative metabolism in this organelle. Regulates the levels of circadian clock components PER1, PER2, PER3 and CRY2 in the liver.</text>
</comment>
<dbReference type="InterPro" id="IPR000086">
    <property type="entry name" value="NUDIX_hydrolase_dom"/>
</dbReference>
<keyword evidence="15 26" id="KW-0040">ANK repeat</keyword>
<dbReference type="GO" id="GO:0035529">
    <property type="term" value="F:NADH pyrophosphatase activity"/>
    <property type="evidence" value="ECO:0007669"/>
    <property type="project" value="TreeGrafter"/>
</dbReference>
<dbReference type="SMART" id="SM00248">
    <property type="entry name" value="ANK"/>
    <property type="match status" value="3"/>
</dbReference>
<dbReference type="EC" id="3.6.1.22" evidence="6"/>
<dbReference type="Gene3D" id="3.90.79.10">
    <property type="entry name" value="Nucleoside Triphosphate Pyrophosphohydrolase"/>
    <property type="match status" value="1"/>
</dbReference>
<evidence type="ECO:0000256" key="10">
    <source>
        <dbReference type="ARBA" id="ARBA00022801"/>
    </source>
</evidence>
<dbReference type="GO" id="GO:0140098">
    <property type="term" value="F:catalytic activity, acting on RNA"/>
    <property type="evidence" value="ECO:0007669"/>
    <property type="project" value="UniProtKB-ARBA"/>
</dbReference>
<dbReference type="PROSITE" id="PS51462">
    <property type="entry name" value="NUDIX"/>
    <property type="match status" value="1"/>
</dbReference>
<evidence type="ECO:0000256" key="8">
    <source>
        <dbReference type="ARBA" id="ARBA00022723"/>
    </source>
</evidence>
<evidence type="ECO:0000256" key="1">
    <source>
        <dbReference type="ARBA" id="ARBA00001946"/>
    </source>
</evidence>
<dbReference type="GO" id="GO:0005829">
    <property type="term" value="C:cytosol"/>
    <property type="evidence" value="ECO:0007669"/>
    <property type="project" value="TreeGrafter"/>
</dbReference>
<keyword evidence="7" id="KW-0963">Cytoplasm</keyword>
<dbReference type="FunFam" id="1.25.40.20:FF:001067">
    <property type="entry name" value="Nudix (Nucleoside diphosphate linked moiety X)-type motif 12 (Predicted)"/>
    <property type="match status" value="1"/>
</dbReference>
<dbReference type="PROSITE" id="PS50088">
    <property type="entry name" value="ANK_REPEAT"/>
    <property type="match status" value="1"/>
</dbReference>
<dbReference type="FunFam" id="3.90.79.20:FF:000002">
    <property type="entry name" value="Peroxisomal NADH pyrophosphatase NUDT12"/>
    <property type="match status" value="1"/>
</dbReference>
<evidence type="ECO:0000259" key="27">
    <source>
        <dbReference type="PROSITE" id="PS51462"/>
    </source>
</evidence>
<evidence type="ECO:0000256" key="19">
    <source>
        <dbReference type="ARBA" id="ARBA00030313"/>
    </source>
</evidence>
<dbReference type="GO" id="GO:0110155">
    <property type="term" value="P:NAD-cap decapping"/>
    <property type="evidence" value="ECO:0007669"/>
    <property type="project" value="UniProtKB-ARBA"/>
</dbReference>
<evidence type="ECO:0000256" key="14">
    <source>
        <dbReference type="ARBA" id="ARBA00023027"/>
    </source>
</evidence>
<dbReference type="GO" id="GO:0006742">
    <property type="term" value="P:NADP+ catabolic process"/>
    <property type="evidence" value="ECO:0007669"/>
    <property type="project" value="TreeGrafter"/>
</dbReference>
<evidence type="ECO:0000256" key="4">
    <source>
        <dbReference type="ARBA" id="ARBA00004463"/>
    </source>
</evidence>
<comment type="caution">
    <text evidence="28">The sequence shown here is derived from an EMBL/GenBank/DDBJ whole genome shotgun (WGS) entry which is preliminary data.</text>
</comment>
<comment type="catalytic activity">
    <reaction evidence="24">
        <text>NAD(+) + H2O = beta-nicotinamide D-ribonucleotide + AMP + 2 H(+)</text>
        <dbReference type="Rhea" id="RHEA:11800"/>
        <dbReference type="ChEBI" id="CHEBI:14649"/>
        <dbReference type="ChEBI" id="CHEBI:15377"/>
        <dbReference type="ChEBI" id="CHEBI:15378"/>
        <dbReference type="ChEBI" id="CHEBI:57540"/>
        <dbReference type="ChEBI" id="CHEBI:456215"/>
        <dbReference type="EC" id="3.6.1.22"/>
    </reaction>
    <physiologicalReaction direction="left-to-right" evidence="24">
        <dbReference type="Rhea" id="RHEA:11801"/>
    </physiologicalReaction>
</comment>
<keyword evidence="10" id="KW-0378">Hydrolase</keyword>
<dbReference type="InterPro" id="IPR002110">
    <property type="entry name" value="Ankyrin_rpt"/>
</dbReference>
<evidence type="ECO:0000256" key="18">
    <source>
        <dbReference type="ARBA" id="ARBA00023869"/>
    </source>
</evidence>
<dbReference type="PANTHER" id="PTHR42904">
    <property type="entry name" value="NUDIX HYDROLASE, NUDC SUBFAMILY"/>
    <property type="match status" value="1"/>
</dbReference>
<comment type="subunit">
    <text evidence="22">Homodimer. Homodimerization is essential for its catalytic activity and protein stability. Interacts (via ANK repeats) with BLMH.</text>
</comment>
<dbReference type="EMBL" id="JBBHLL010000072">
    <property type="protein sequence ID" value="KAK7820450.1"/>
    <property type="molecule type" value="Genomic_DNA"/>
</dbReference>
<evidence type="ECO:0000256" key="6">
    <source>
        <dbReference type="ARBA" id="ARBA00012381"/>
    </source>
</evidence>
<evidence type="ECO:0000256" key="17">
    <source>
        <dbReference type="ARBA" id="ARBA00023679"/>
    </source>
</evidence>
<dbReference type="InterPro" id="IPR015375">
    <property type="entry name" value="NADH_PPase-like_N"/>
</dbReference>
<dbReference type="InterPro" id="IPR015797">
    <property type="entry name" value="NUDIX_hydrolase-like_dom_sf"/>
</dbReference>
<keyword evidence="29" id="KW-1185">Reference proteome</keyword>
<evidence type="ECO:0000256" key="11">
    <source>
        <dbReference type="ARBA" id="ARBA00022833"/>
    </source>
</evidence>
<evidence type="ECO:0000256" key="21">
    <source>
        <dbReference type="ARBA" id="ARBA00045837"/>
    </source>
</evidence>
<organism evidence="28 29">
    <name type="scientific">Myodes glareolus</name>
    <name type="common">Bank vole</name>
    <name type="synonym">Clethrionomys glareolus</name>
    <dbReference type="NCBI Taxonomy" id="447135"/>
    <lineage>
        <taxon>Eukaryota</taxon>
        <taxon>Metazoa</taxon>
        <taxon>Chordata</taxon>
        <taxon>Craniata</taxon>
        <taxon>Vertebrata</taxon>
        <taxon>Euteleostomi</taxon>
        <taxon>Mammalia</taxon>
        <taxon>Eutheria</taxon>
        <taxon>Euarchontoglires</taxon>
        <taxon>Glires</taxon>
        <taxon>Rodentia</taxon>
        <taxon>Myomorpha</taxon>
        <taxon>Muroidea</taxon>
        <taxon>Cricetidae</taxon>
        <taxon>Arvicolinae</taxon>
        <taxon>Myodes</taxon>
    </lineage>
</organism>
<evidence type="ECO:0000256" key="3">
    <source>
        <dbReference type="ARBA" id="ARBA00004275"/>
    </source>
</evidence>
<name>A0AAW0J1C1_MYOGA</name>
<dbReference type="CDD" id="cd03429">
    <property type="entry name" value="NUDIX_NADH_pyrophosphatase_Nudt13"/>
    <property type="match status" value="1"/>
</dbReference>
<keyword evidence="13" id="KW-0521">NADP</keyword>
<keyword evidence="12" id="KW-0460">Magnesium</keyword>
<dbReference type="GO" id="GO:0019677">
    <property type="term" value="P:NAD+ catabolic process"/>
    <property type="evidence" value="ECO:0007669"/>
    <property type="project" value="TreeGrafter"/>
</dbReference>
<evidence type="ECO:0000313" key="28">
    <source>
        <dbReference type="EMBL" id="KAK7820450.1"/>
    </source>
</evidence>
<evidence type="ECO:0000256" key="25">
    <source>
        <dbReference type="ARBA" id="ARBA00049264"/>
    </source>
</evidence>
<comment type="catalytic activity">
    <reaction evidence="25">
        <text>NADH + H2O = reduced beta-nicotinamide D-ribonucleotide + AMP + 2 H(+)</text>
        <dbReference type="Rhea" id="RHEA:48868"/>
        <dbReference type="ChEBI" id="CHEBI:15377"/>
        <dbReference type="ChEBI" id="CHEBI:15378"/>
        <dbReference type="ChEBI" id="CHEBI:57945"/>
        <dbReference type="ChEBI" id="CHEBI:90832"/>
        <dbReference type="ChEBI" id="CHEBI:456215"/>
        <dbReference type="EC" id="3.6.1.22"/>
    </reaction>
    <physiologicalReaction direction="left-to-right" evidence="25">
        <dbReference type="Rhea" id="RHEA:48869"/>
    </physiologicalReaction>
</comment>
<evidence type="ECO:0000256" key="20">
    <source>
        <dbReference type="ARBA" id="ARBA00031178"/>
    </source>
</evidence>
<sequence>KFQRLPPALETLRADFACGVLCRGSGFSGHPWGEMSSVQKEVLSGLHCSAAEGDIAKLAGILSHSPSLLNAASDNGWTALMYAARNGHADVVQLLLEKGCDRSIVNKSRQTALDIAVFWGYKHIANMLANAKGGKKPWFLTNEVDECENYFSRTLLDRKSEKRNNSDWLQAKESHPATVYILFSDLNPLVTLSGNKESSQQPEVRLCQLNYADVKDYLAHPEKITLVFLGVELEMRKGLHNDAAGVPLDDEDGLVAWFALSIEPVAAEEFKQRHENCYFLHPPMPALLQLKEKEAGVVAQARSVLAWHSRYKFCPTCGSATKIEEDPVVIMQVIHPDGTKCLLGRQKRFPPGMFTCLAGFIEPGETIEDAVRREVEEESGVKVGHVQYVSCQPWPMPSSLMIGCLAVAVSTEIKVDKNEIEDARWFTREQVVDVLTKGKHQAFFVPPSRAIAHQLIKHWVGMNPSL</sequence>
<dbReference type="GO" id="GO:0005777">
    <property type="term" value="C:peroxisome"/>
    <property type="evidence" value="ECO:0007669"/>
    <property type="project" value="UniProtKB-SubCell"/>
</dbReference>
<dbReference type="Pfam" id="PF00293">
    <property type="entry name" value="NUDIX"/>
    <property type="match status" value="1"/>
</dbReference>
<dbReference type="InterPro" id="IPR049734">
    <property type="entry name" value="NudC-like_C"/>
</dbReference>
<keyword evidence="9" id="KW-0677">Repeat</keyword>
<comment type="catalytic activity">
    <reaction evidence="23">
        <text>NADPH + H2O = reduced beta-nicotinamide D-ribonucleotide + adenosine 2',5'-bisphosphate + 2 H(+)</text>
        <dbReference type="Rhea" id="RHEA:60820"/>
        <dbReference type="ChEBI" id="CHEBI:15377"/>
        <dbReference type="ChEBI" id="CHEBI:15378"/>
        <dbReference type="ChEBI" id="CHEBI:57783"/>
        <dbReference type="ChEBI" id="CHEBI:90832"/>
        <dbReference type="ChEBI" id="CHEBI:194156"/>
    </reaction>
    <physiologicalReaction direction="left-to-right" evidence="23">
        <dbReference type="Rhea" id="RHEA:60821"/>
    </physiologicalReaction>
</comment>
<comment type="subcellular location">
    <subcellularLocation>
        <location evidence="4">Cytoplasmic granule</location>
    </subcellularLocation>
    <subcellularLocation>
        <location evidence="3">Peroxisome</location>
    </subcellularLocation>
</comment>
<feature type="repeat" description="ANK" evidence="26">
    <location>
        <begin position="75"/>
        <end position="107"/>
    </location>
</feature>
<gene>
    <name evidence="28" type="ORF">U0070_011491</name>
</gene>
<proteinExistence type="inferred from homology"/>
<dbReference type="AlphaFoldDB" id="A0AAW0J1C1"/>
<evidence type="ECO:0000256" key="26">
    <source>
        <dbReference type="PROSITE-ProRule" id="PRU00023"/>
    </source>
</evidence>
<evidence type="ECO:0000256" key="15">
    <source>
        <dbReference type="ARBA" id="ARBA00023043"/>
    </source>
</evidence>
<evidence type="ECO:0000256" key="22">
    <source>
        <dbReference type="ARBA" id="ARBA00046702"/>
    </source>
</evidence>
<dbReference type="InterPro" id="IPR020084">
    <property type="entry name" value="NUDIX_hydrolase_CS"/>
</dbReference>
<dbReference type="PANTHER" id="PTHR42904:SF6">
    <property type="entry name" value="NAD-CAPPED RNA HYDROLASE NUDT12"/>
    <property type="match status" value="1"/>
</dbReference>
<reference evidence="28 29" key="1">
    <citation type="journal article" date="2023" name="bioRxiv">
        <title>Conserved and derived expression patterns and positive selection on dental genes reveal complex evolutionary context of ever-growing rodent molars.</title>
        <authorList>
            <person name="Calamari Z.T."/>
            <person name="Song A."/>
            <person name="Cohen E."/>
            <person name="Akter M."/>
            <person name="Roy R.D."/>
            <person name="Hallikas O."/>
            <person name="Christensen M.M."/>
            <person name="Li P."/>
            <person name="Marangoni P."/>
            <person name="Jernvall J."/>
            <person name="Klein O.D."/>
        </authorList>
    </citation>
    <scope>NUCLEOTIDE SEQUENCE [LARGE SCALE GENOMIC DNA]</scope>
    <source>
        <strain evidence="28">V071</strain>
    </source>
</reference>
<keyword evidence="14" id="KW-0520">NAD</keyword>
<comment type="cofactor">
    <cofactor evidence="2">
        <name>Zn(2+)</name>
        <dbReference type="ChEBI" id="CHEBI:29105"/>
    </cofactor>
</comment>
<feature type="domain" description="Nudix hydrolase" evidence="27">
    <location>
        <begin position="324"/>
        <end position="457"/>
    </location>
</feature>
<keyword evidence="11" id="KW-0862">Zinc</keyword>
<evidence type="ECO:0000256" key="24">
    <source>
        <dbReference type="ARBA" id="ARBA00049196"/>
    </source>
</evidence>
<accession>A0AAW0J1C1</accession>
<dbReference type="InterPro" id="IPR036770">
    <property type="entry name" value="Ankyrin_rpt-contain_sf"/>
</dbReference>
<dbReference type="PROSITE" id="PS50297">
    <property type="entry name" value="ANK_REP_REGION"/>
    <property type="match status" value="1"/>
</dbReference>
<evidence type="ECO:0000256" key="12">
    <source>
        <dbReference type="ARBA" id="ARBA00022842"/>
    </source>
</evidence>
<evidence type="ECO:0000256" key="13">
    <source>
        <dbReference type="ARBA" id="ARBA00022857"/>
    </source>
</evidence>
<dbReference type="PROSITE" id="PS00893">
    <property type="entry name" value="NUDIX_BOX"/>
    <property type="match status" value="1"/>
</dbReference>
<comment type="catalytic activity">
    <reaction evidence="17">
        <text>a 5'-end NAD(+)-phospho-ribonucleoside in mRNA + H2O = a 5'-end phospho-adenosine-phospho-ribonucleoside in mRNA + beta-nicotinamide D-ribonucleotide + 2 H(+)</text>
        <dbReference type="Rhea" id="RHEA:60876"/>
        <dbReference type="Rhea" id="RHEA-COMP:15698"/>
        <dbReference type="Rhea" id="RHEA-COMP:15719"/>
        <dbReference type="ChEBI" id="CHEBI:14649"/>
        <dbReference type="ChEBI" id="CHEBI:15377"/>
        <dbReference type="ChEBI" id="CHEBI:15378"/>
        <dbReference type="ChEBI" id="CHEBI:144029"/>
        <dbReference type="ChEBI" id="CHEBI:144051"/>
    </reaction>
    <physiologicalReaction direction="left-to-right" evidence="17">
        <dbReference type="Rhea" id="RHEA:60877"/>
    </physiologicalReaction>
</comment>
<dbReference type="FunFam" id="3.90.79.10:FF:000023">
    <property type="entry name" value="Peroxisomal NADH pyrophosphatase NUDT12"/>
    <property type="match status" value="1"/>
</dbReference>
<evidence type="ECO:0000256" key="9">
    <source>
        <dbReference type="ARBA" id="ARBA00022737"/>
    </source>
</evidence>
<dbReference type="Gene3D" id="1.25.40.20">
    <property type="entry name" value="Ankyrin repeat-containing domain"/>
    <property type="match status" value="1"/>
</dbReference>
<dbReference type="SUPFAM" id="SSF55811">
    <property type="entry name" value="Nudix"/>
    <property type="match status" value="1"/>
</dbReference>
<comment type="similarity">
    <text evidence="5">Belongs to the Nudix hydrolase family. NudC subfamily.</text>
</comment>
<dbReference type="SUPFAM" id="SSF48403">
    <property type="entry name" value="Ankyrin repeat"/>
    <property type="match status" value="1"/>
</dbReference>
<feature type="non-terminal residue" evidence="28">
    <location>
        <position position="1"/>
    </location>
</feature>
<evidence type="ECO:0000256" key="16">
    <source>
        <dbReference type="ARBA" id="ARBA00023140"/>
    </source>
</evidence>
<keyword evidence="16" id="KW-0576">Peroxisome</keyword>
<evidence type="ECO:0000256" key="5">
    <source>
        <dbReference type="ARBA" id="ARBA00009595"/>
    </source>
</evidence>
<protein>
    <recommendedName>
        <fullName evidence="18">NAD-capped RNA hydrolase NUDT12</fullName>
        <ecNumber evidence="6">3.6.1.22</ecNumber>
    </recommendedName>
    <alternativeName>
        <fullName evidence="19">NADH pyrophosphatase NUDT12</fullName>
    </alternativeName>
    <alternativeName>
        <fullName evidence="20">Nucleoside diphosphate-linked moiety X motif 12</fullName>
    </alternativeName>
</protein>
<dbReference type="Proteomes" id="UP001488838">
    <property type="component" value="Unassembled WGS sequence"/>
</dbReference>
<dbReference type="Pfam" id="PF09296">
    <property type="entry name" value="NUDIX-like"/>
    <property type="match status" value="1"/>
</dbReference>
<keyword evidence="8" id="KW-0479">Metal-binding</keyword>
<dbReference type="GO" id="GO:0016071">
    <property type="term" value="P:mRNA metabolic process"/>
    <property type="evidence" value="ECO:0007669"/>
    <property type="project" value="UniProtKB-ARBA"/>
</dbReference>
<dbReference type="Gene3D" id="3.90.79.20">
    <property type="match status" value="1"/>
</dbReference>
<evidence type="ECO:0000256" key="2">
    <source>
        <dbReference type="ARBA" id="ARBA00001947"/>
    </source>
</evidence>
<evidence type="ECO:0000256" key="7">
    <source>
        <dbReference type="ARBA" id="ARBA00022490"/>
    </source>
</evidence>
<comment type="cofactor">
    <cofactor evidence="1">
        <name>Mg(2+)</name>
        <dbReference type="ChEBI" id="CHEBI:18420"/>
    </cofactor>
</comment>
<dbReference type="Pfam" id="PF12796">
    <property type="entry name" value="Ank_2"/>
    <property type="match status" value="1"/>
</dbReference>